<gene>
    <name evidence="1" type="ORF">ACFQLX_22350</name>
</gene>
<proteinExistence type="predicted"/>
<accession>A0ABW2GMT1</accession>
<comment type="caution">
    <text evidence="1">The sequence shown here is derived from an EMBL/GenBank/DDBJ whole genome shotgun (WGS) entry which is preliminary data.</text>
</comment>
<protein>
    <submittedName>
        <fullName evidence="1">Uncharacterized protein</fullName>
    </submittedName>
</protein>
<name>A0ABW2GMT1_9ACTN</name>
<evidence type="ECO:0000313" key="1">
    <source>
        <dbReference type="EMBL" id="MFC7220877.1"/>
    </source>
</evidence>
<dbReference type="Proteomes" id="UP001596413">
    <property type="component" value="Unassembled WGS sequence"/>
</dbReference>
<dbReference type="EMBL" id="JBHSZO010000044">
    <property type="protein sequence ID" value="MFC7220877.1"/>
    <property type="molecule type" value="Genomic_DNA"/>
</dbReference>
<organism evidence="1 2">
    <name type="scientific">Streptomyces polyrhachis</name>
    <dbReference type="NCBI Taxonomy" id="1282885"/>
    <lineage>
        <taxon>Bacteria</taxon>
        <taxon>Bacillati</taxon>
        <taxon>Actinomycetota</taxon>
        <taxon>Actinomycetes</taxon>
        <taxon>Kitasatosporales</taxon>
        <taxon>Streptomycetaceae</taxon>
        <taxon>Streptomyces</taxon>
    </lineage>
</organism>
<sequence>MVAAFEVRKGVYEVARRERGVDIDVYFDCALQACSRLGGAAPAGWRSRSRCCKPSLHGETALLHD</sequence>
<keyword evidence="2" id="KW-1185">Reference proteome</keyword>
<dbReference type="RefSeq" id="WP_386417858.1">
    <property type="nucleotide sequence ID" value="NZ_JBHSZO010000044.1"/>
</dbReference>
<reference evidence="2" key="1">
    <citation type="journal article" date="2019" name="Int. J. Syst. Evol. Microbiol.">
        <title>The Global Catalogue of Microorganisms (GCM) 10K type strain sequencing project: providing services to taxonomists for standard genome sequencing and annotation.</title>
        <authorList>
            <consortium name="The Broad Institute Genomics Platform"/>
            <consortium name="The Broad Institute Genome Sequencing Center for Infectious Disease"/>
            <person name="Wu L."/>
            <person name="Ma J."/>
        </authorList>
    </citation>
    <scope>NUCLEOTIDE SEQUENCE [LARGE SCALE GENOMIC DNA]</scope>
    <source>
        <strain evidence="2">CGMCC 1.13681</strain>
    </source>
</reference>
<evidence type="ECO:0000313" key="2">
    <source>
        <dbReference type="Proteomes" id="UP001596413"/>
    </source>
</evidence>